<name>A0A6G8F2Z6_9PROT</name>
<dbReference type="CDD" id="cd11539">
    <property type="entry name" value="NTP-PPase_u2"/>
    <property type="match status" value="1"/>
</dbReference>
<accession>A0A6G8F2Z6</accession>
<protein>
    <recommendedName>
        <fullName evidence="2">NTP pyrophosphohydrolase MazG putative catalytic core domain-containing protein</fullName>
    </recommendedName>
</protein>
<reference evidence="1" key="1">
    <citation type="journal article" date="2020" name="J. ISSAAS">
        <title>Lactobacilli and other gastrointestinal microbiota of Peromyscus leucopus, reservoir host for agents of Lyme disease and other zoonoses in North America.</title>
        <authorList>
            <person name="Milovic A."/>
            <person name="Bassam K."/>
            <person name="Shao H."/>
            <person name="Chatzistamou I."/>
            <person name="Tufts D.M."/>
            <person name="Diuk-Wasser M."/>
            <person name="Barbour A.G."/>
        </authorList>
    </citation>
    <scope>NUCLEOTIDE SEQUENCE</scope>
    <source>
        <strain evidence="1">LL90</strain>
    </source>
</reference>
<evidence type="ECO:0000313" key="1">
    <source>
        <dbReference type="EMBL" id="QIM10538.1"/>
    </source>
</evidence>
<evidence type="ECO:0008006" key="2">
    <source>
        <dbReference type="Google" id="ProtNLM"/>
    </source>
</evidence>
<gene>
    <name evidence="1" type="ORF">PlAlph_4300</name>
</gene>
<proteinExistence type="predicted"/>
<sequence>MNTYERALAAWGKEAQMLQVIEEMSELTKEILKNVNRKKDNLTELVEETADVEIMLEQLKCCYGIKQKVEAYKASKLLKIDERLDEWEKNK</sequence>
<dbReference type="Gene3D" id="1.10.287.1080">
    <property type="entry name" value="MazG-like"/>
    <property type="match status" value="1"/>
</dbReference>
<dbReference type="EMBL" id="MN990731">
    <property type="protein sequence ID" value="QIM10538.1"/>
    <property type="molecule type" value="Genomic_DNA"/>
</dbReference>
<organism evidence="1">
    <name type="scientific">uncultured Alphaproteobacteria bacterium</name>
    <dbReference type="NCBI Taxonomy" id="91750"/>
    <lineage>
        <taxon>Bacteria</taxon>
        <taxon>Pseudomonadati</taxon>
        <taxon>Pseudomonadota</taxon>
        <taxon>Alphaproteobacteria</taxon>
        <taxon>environmental samples</taxon>
    </lineage>
</organism>
<dbReference type="SUPFAM" id="SSF101386">
    <property type="entry name" value="all-alpha NTP pyrophosphatases"/>
    <property type="match status" value="1"/>
</dbReference>
<dbReference type="AlphaFoldDB" id="A0A6G8F2Z6"/>